<dbReference type="PANTHER" id="PTHR47893:SF1">
    <property type="entry name" value="REGULATORY PROTEIN PCHR"/>
    <property type="match status" value="1"/>
</dbReference>
<dbReference type="RefSeq" id="WP_125014161.1">
    <property type="nucleotide sequence ID" value="NZ_RQVR01000029.1"/>
</dbReference>
<dbReference type="InterPro" id="IPR009057">
    <property type="entry name" value="Homeodomain-like_sf"/>
</dbReference>
<dbReference type="InterPro" id="IPR053142">
    <property type="entry name" value="PchR_regulatory_protein"/>
</dbReference>
<protein>
    <submittedName>
        <fullName evidence="4">Helix-turn-helix domain-containing protein</fullName>
    </submittedName>
</protein>
<keyword evidence="1" id="KW-0805">Transcription regulation</keyword>
<dbReference type="SUPFAM" id="SSF55785">
    <property type="entry name" value="PYP-like sensor domain (PAS domain)"/>
    <property type="match status" value="1"/>
</dbReference>
<dbReference type="PROSITE" id="PS01124">
    <property type="entry name" value="HTH_ARAC_FAMILY_2"/>
    <property type="match status" value="1"/>
</dbReference>
<dbReference type="GO" id="GO:0043565">
    <property type="term" value="F:sequence-specific DNA binding"/>
    <property type="evidence" value="ECO:0007669"/>
    <property type="project" value="InterPro"/>
</dbReference>
<name>A0A3P3W0Q2_9FLAO</name>
<proteinExistence type="predicted"/>
<dbReference type="EMBL" id="RQVR01000029">
    <property type="protein sequence ID" value="RRJ88057.1"/>
    <property type="molecule type" value="Genomic_DNA"/>
</dbReference>
<keyword evidence="5" id="KW-1185">Reference proteome</keyword>
<evidence type="ECO:0000256" key="1">
    <source>
        <dbReference type="ARBA" id="ARBA00023015"/>
    </source>
</evidence>
<evidence type="ECO:0000313" key="4">
    <source>
        <dbReference type="EMBL" id="RRJ88057.1"/>
    </source>
</evidence>
<dbReference type="Proteomes" id="UP000271937">
    <property type="component" value="Unassembled WGS sequence"/>
</dbReference>
<accession>A0A3P3W0Q2</accession>
<evidence type="ECO:0000259" key="3">
    <source>
        <dbReference type="PROSITE" id="PS01124"/>
    </source>
</evidence>
<evidence type="ECO:0000256" key="2">
    <source>
        <dbReference type="ARBA" id="ARBA00023163"/>
    </source>
</evidence>
<evidence type="ECO:0000313" key="5">
    <source>
        <dbReference type="Proteomes" id="UP000271937"/>
    </source>
</evidence>
<gene>
    <name evidence="4" type="ORF">EG849_14945</name>
</gene>
<dbReference type="Gene3D" id="1.10.10.60">
    <property type="entry name" value="Homeodomain-like"/>
    <property type="match status" value="1"/>
</dbReference>
<dbReference type="SUPFAM" id="SSF46689">
    <property type="entry name" value="Homeodomain-like"/>
    <property type="match status" value="1"/>
</dbReference>
<organism evidence="4 5">
    <name type="scientific">Flavobacterium macacae</name>
    <dbReference type="NCBI Taxonomy" id="2488993"/>
    <lineage>
        <taxon>Bacteria</taxon>
        <taxon>Pseudomonadati</taxon>
        <taxon>Bacteroidota</taxon>
        <taxon>Flavobacteriia</taxon>
        <taxon>Flavobacteriales</taxon>
        <taxon>Flavobacteriaceae</taxon>
        <taxon>Flavobacterium</taxon>
    </lineage>
</organism>
<feature type="domain" description="HTH araC/xylS-type" evidence="3">
    <location>
        <begin position="192"/>
        <end position="291"/>
    </location>
</feature>
<keyword evidence="2" id="KW-0804">Transcription</keyword>
<dbReference type="NCBIfam" id="TIGR00229">
    <property type="entry name" value="sensory_box"/>
    <property type="match status" value="1"/>
</dbReference>
<dbReference type="GO" id="GO:0003700">
    <property type="term" value="F:DNA-binding transcription factor activity"/>
    <property type="evidence" value="ECO:0007669"/>
    <property type="project" value="InterPro"/>
</dbReference>
<dbReference type="CDD" id="cd00130">
    <property type="entry name" value="PAS"/>
    <property type="match status" value="1"/>
</dbReference>
<dbReference type="OrthoDB" id="1451418at2"/>
<dbReference type="Pfam" id="PF13426">
    <property type="entry name" value="PAS_9"/>
    <property type="match status" value="1"/>
</dbReference>
<sequence length="295" mass="33891">MSDKLNPLRIKNLYQMLFEMATGNLSYRLNAKGESLAESLNAFAATMQLEISHSRYVIPHYTYQNLVRMTFILTSNFTIKDVNQEALEILGYDAKQLLDRHFENIIASQSGALWEQLKKEIDSDDNYHATVYLIFLTNEKMFLTAFCSISKTVRSKKIHVSSVATILQDIMADKAGNSKALAPKLADADLAQLVYEYIRGNLENPLPNVQELSKMFGVNDFRLKDSFRHFFGTSIYQCYNEQRLKKAHDLIANTELPLKSIPYSCGFNDYGVFSKAFKKKYQYSPSELFRKTTRD</sequence>
<dbReference type="PANTHER" id="PTHR47893">
    <property type="entry name" value="REGULATORY PROTEIN PCHR"/>
    <property type="match status" value="1"/>
</dbReference>
<reference evidence="4 5" key="1">
    <citation type="submission" date="2018-11" db="EMBL/GenBank/DDBJ databases">
        <title>Flavobacterium sp. nov., YIM 102600 draft genome.</title>
        <authorList>
            <person name="Li G."/>
            <person name="Jiang Y."/>
        </authorList>
    </citation>
    <scope>NUCLEOTIDE SEQUENCE [LARGE SCALE GENOMIC DNA]</scope>
    <source>
        <strain evidence="4 5">YIM 102600</strain>
    </source>
</reference>
<dbReference type="AlphaFoldDB" id="A0A3P3W0Q2"/>
<dbReference type="Gene3D" id="3.30.450.20">
    <property type="entry name" value="PAS domain"/>
    <property type="match status" value="1"/>
</dbReference>
<dbReference type="InterPro" id="IPR018060">
    <property type="entry name" value="HTH_AraC"/>
</dbReference>
<dbReference type="Pfam" id="PF12833">
    <property type="entry name" value="HTH_18"/>
    <property type="match status" value="1"/>
</dbReference>
<dbReference type="InterPro" id="IPR035965">
    <property type="entry name" value="PAS-like_dom_sf"/>
</dbReference>
<comment type="caution">
    <text evidence="4">The sequence shown here is derived from an EMBL/GenBank/DDBJ whole genome shotgun (WGS) entry which is preliminary data.</text>
</comment>
<dbReference type="SMART" id="SM00342">
    <property type="entry name" value="HTH_ARAC"/>
    <property type="match status" value="1"/>
</dbReference>
<dbReference type="InterPro" id="IPR000014">
    <property type="entry name" value="PAS"/>
</dbReference>